<feature type="region of interest" description="Disordered" evidence="2">
    <location>
        <begin position="1107"/>
        <end position="1153"/>
    </location>
</feature>
<feature type="region of interest" description="Disordered" evidence="2">
    <location>
        <begin position="571"/>
        <end position="688"/>
    </location>
</feature>
<feature type="domain" description="Ubinuclein middle" evidence="4">
    <location>
        <begin position="361"/>
        <end position="568"/>
    </location>
</feature>
<feature type="compositionally biased region" description="Polar residues" evidence="2">
    <location>
        <begin position="675"/>
        <end position="685"/>
    </location>
</feature>
<feature type="compositionally biased region" description="Basic residues" evidence="2">
    <location>
        <begin position="166"/>
        <end position="176"/>
    </location>
</feature>
<dbReference type="PANTHER" id="PTHR21669:SF28">
    <property type="entry name" value="YEMANUCLEIN"/>
    <property type="match status" value="1"/>
</dbReference>
<evidence type="ECO:0000256" key="2">
    <source>
        <dbReference type="SAM" id="MobiDB-lite"/>
    </source>
</evidence>
<dbReference type="GO" id="GO:0006325">
    <property type="term" value="P:chromatin organization"/>
    <property type="evidence" value="ECO:0007669"/>
    <property type="project" value="TreeGrafter"/>
</dbReference>
<name>A0A8B7YZV8_ACAPL</name>
<dbReference type="InterPro" id="IPR026947">
    <property type="entry name" value="UBN_middle_dom"/>
</dbReference>
<gene>
    <name evidence="6" type="primary">LOC110983715</name>
</gene>
<dbReference type="OrthoDB" id="68076at2759"/>
<dbReference type="Pfam" id="PF08729">
    <property type="entry name" value="HUN"/>
    <property type="match status" value="1"/>
</dbReference>
<dbReference type="PANTHER" id="PTHR21669">
    <property type="entry name" value="CAPZ-INTERACTING PROTEIN AND RELATED PROTEINS"/>
    <property type="match status" value="1"/>
</dbReference>
<feature type="compositionally biased region" description="Polar residues" evidence="2">
    <location>
        <begin position="606"/>
        <end position="617"/>
    </location>
</feature>
<evidence type="ECO:0000313" key="6">
    <source>
        <dbReference type="RefSeq" id="XP_022098884.1"/>
    </source>
</evidence>
<dbReference type="KEGG" id="aplc:110983715"/>
<evidence type="ECO:0000259" key="3">
    <source>
        <dbReference type="Pfam" id="PF08729"/>
    </source>
</evidence>
<feature type="compositionally biased region" description="Polar residues" evidence="2">
    <location>
        <begin position="788"/>
        <end position="809"/>
    </location>
</feature>
<keyword evidence="1" id="KW-0597">Phosphoprotein</keyword>
<dbReference type="InterPro" id="IPR014840">
    <property type="entry name" value="HRD"/>
</dbReference>
<feature type="region of interest" description="Disordered" evidence="2">
    <location>
        <begin position="994"/>
        <end position="1084"/>
    </location>
</feature>
<dbReference type="GeneID" id="110983715"/>
<dbReference type="AlphaFoldDB" id="A0A8B7YZV8"/>
<dbReference type="Proteomes" id="UP000694845">
    <property type="component" value="Unplaced"/>
</dbReference>
<feature type="region of interest" description="Disordered" evidence="2">
    <location>
        <begin position="326"/>
        <end position="349"/>
    </location>
</feature>
<dbReference type="Pfam" id="PF14075">
    <property type="entry name" value="UBN_AB"/>
    <property type="match status" value="1"/>
</dbReference>
<feature type="compositionally biased region" description="Polar residues" evidence="2">
    <location>
        <begin position="1033"/>
        <end position="1070"/>
    </location>
</feature>
<evidence type="ECO:0000259" key="4">
    <source>
        <dbReference type="Pfam" id="PF14075"/>
    </source>
</evidence>
<protein>
    <submittedName>
        <fullName evidence="6">Ubinuclein-1-like isoform X1</fullName>
    </submittedName>
</protein>
<feature type="compositionally biased region" description="Low complexity" evidence="2">
    <location>
        <begin position="589"/>
        <end position="605"/>
    </location>
</feature>
<feature type="compositionally biased region" description="Basic residues" evidence="2">
    <location>
        <begin position="212"/>
        <end position="221"/>
    </location>
</feature>
<proteinExistence type="predicted"/>
<organism evidence="5 6">
    <name type="scientific">Acanthaster planci</name>
    <name type="common">Crown-of-thorns starfish</name>
    <dbReference type="NCBI Taxonomy" id="133434"/>
    <lineage>
        <taxon>Eukaryota</taxon>
        <taxon>Metazoa</taxon>
        <taxon>Echinodermata</taxon>
        <taxon>Eleutherozoa</taxon>
        <taxon>Asterozoa</taxon>
        <taxon>Asteroidea</taxon>
        <taxon>Valvatacea</taxon>
        <taxon>Valvatida</taxon>
        <taxon>Acanthasteridae</taxon>
        <taxon>Acanthaster</taxon>
    </lineage>
</organism>
<feature type="compositionally biased region" description="Basic and acidic residues" evidence="2">
    <location>
        <begin position="774"/>
        <end position="787"/>
    </location>
</feature>
<dbReference type="RefSeq" id="XP_022098884.1">
    <property type="nucleotide sequence ID" value="XM_022243192.1"/>
</dbReference>
<reference evidence="6" key="1">
    <citation type="submission" date="2025-08" db="UniProtKB">
        <authorList>
            <consortium name="RefSeq"/>
        </authorList>
    </citation>
    <scope>IDENTIFICATION</scope>
</reference>
<accession>A0A8B7YZV8</accession>
<feature type="region of interest" description="Disordered" evidence="2">
    <location>
        <begin position="151"/>
        <end position="225"/>
    </location>
</feature>
<feature type="domain" description="Hpc2-related" evidence="3">
    <location>
        <begin position="98"/>
        <end position="148"/>
    </location>
</feature>
<sequence>MAERRRIIPSSVGPLFPLKKEKETAPSLRFDLTLKEPSDKTCSVFSYSQLVKNAVQGNNGNGVQKSFNELDEEDMDGLESIAKKLEEKYAPKKGRKKRNACIDDLIDVGMGYDETDPFVDNSECYDELVPDVLTTQFGGFYINQGQLQFRERSDSENSNDFQDMTRRRKTPKKKLRKTSDGERKEGKRKRNLSSSSDKAAKKMRKQLERQFGKHGRKKKGLSSRIPTVAELLKQREEAKQQEIISGPSLSKPNAVGATSNATPRLLAPNAPAPKPNGLPATVEVTDLNASLKDIDPSLDLGLIMSDLKMDSDMAAAMEEALKGPMGGTDLPQAPTGENKGTVSLGPHGDDGVDTEEEVPMPSGLPATLVYNVEKIKEAARKSVEGKCKFFTASVNNLLLKIEHQSRELSCGNRSLLYSHLASNLPCTKETLLKRAKKLRLNAHDSNLKEPLQKLKEAIALAMPAQLERYQQECQAAAQDKYNAMMNKSQTVEDEAKSKSTRGLVPSKKFQWSEGMRELLCAIVSVKLQTYKLSKIRTQSAEDYLKAYLEDEIKPLWPSGWMQTRSLFKESRSVHGSITSLAPKQRRMLPAAKKPSSAKPSPEEASNATQADQTNLGQKQDKPDIPSITTESSQDSHVRTILDFASDSSRPDSDITGTDPQQVPAKDQAEIKSVGRSKTASTSETVPQRVRDPRDFVDLLIAEQLAMHDKAENSSAVIPKKDSTDPRDKLEVAVVPIKRNPPQEEPSATALQLEILRQAAMMTQSQGAWRAEGSSTRKEQLSHRDDVKISTQATTAAGSSHNSGRTTQEPMPQAKPPSKQAKTSFQLEFEKMYSVTEKSNPTSVPEVIKVTPTSSHKYKTSVPQQVNLSASAKLAQQKSAFEKLRLAGQVPPGFDASIPASQPVVKLTRHPNLSAAAGLKSNTDLVGQARKLVSPPNTHSSKREPLVTSHHVAQHGNTLLVTSTSPPMPARTPTTSLPISSASSLYQARKDTHFQSISQSGDRSMTGKHAGKMTPTTPVYTSPSPPKGSSPHSIRTSPYSTSPGQVVPASSSPRRTSPLGQKTGFSQYQHTSSSTSPGHSSSYSAGNYAAGIPTLPGYQQLTLADLTRKQRPTSPGFASPTFPLGSGHVSPGRQGSPGQSTSPGDAIITGPAPGTFYHTQSAGNIATAAASSSTNSQRLLHQQITLDSMLYAHQAFPEPPRKQKQHRIP</sequence>
<feature type="compositionally biased region" description="Low complexity" evidence="2">
    <location>
        <begin position="1071"/>
        <end position="1084"/>
    </location>
</feature>
<evidence type="ECO:0000313" key="5">
    <source>
        <dbReference type="Proteomes" id="UP000694845"/>
    </source>
</evidence>
<dbReference type="GO" id="GO:0005634">
    <property type="term" value="C:nucleus"/>
    <property type="evidence" value="ECO:0007669"/>
    <property type="project" value="TreeGrafter"/>
</dbReference>
<feature type="region of interest" description="Disordered" evidence="2">
    <location>
        <begin position="764"/>
        <end position="820"/>
    </location>
</feature>
<dbReference type="CTD" id="254048"/>
<keyword evidence="5" id="KW-1185">Reference proteome</keyword>
<evidence type="ECO:0000256" key="1">
    <source>
        <dbReference type="ARBA" id="ARBA00022553"/>
    </source>
</evidence>